<dbReference type="GO" id="GO:0003735">
    <property type="term" value="F:structural constituent of ribosome"/>
    <property type="evidence" value="ECO:0007669"/>
    <property type="project" value="InterPro"/>
</dbReference>
<dbReference type="AlphaFoldDB" id="A0A2H0WN40"/>
<dbReference type="Gene3D" id="2.40.50.140">
    <property type="entry name" value="Nucleic acid-binding proteins"/>
    <property type="match status" value="1"/>
</dbReference>
<dbReference type="Proteomes" id="UP000230033">
    <property type="component" value="Unassembled WGS sequence"/>
</dbReference>
<keyword evidence="2 4" id="KW-0689">Ribosomal protein</keyword>
<dbReference type="GO" id="GO:0022627">
    <property type="term" value="C:cytosolic small ribosomal subunit"/>
    <property type="evidence" value="ECO:0007669"/>
    <property type="project" value="TreeGrafter"/>
</dbReference>
<dbReference type="GO" id="GO:0006412">
    <property type="term" value="P:translation"/>
    <property type="evidence" value="ECO:0007669"/>
    <property type="project" value="InterPro"/>
</dbReference>
<dbReference type="Pfam" id="PF00366">
    <property type="entry name" value="Ribosomal_S17"/>
    <property type="match status" value="1"/>
</dbReference>
<name>A0A2H0WN40_9BACT</name>
<gene>
    <name evidence="4" type="primary">rpsQ</name>
    <name evidence="4" type="ORF">COT65_00945</name>
</gene>
<evidence type="ECO:0000256" key="1">
    <source>
        <dbReference type="ARBA" id="ARBA00010254"/>
    </source>
</evidence>
<evidence type="ECO:0000313" key="4">
    <source>
        <dbReference type="EMBL" id="PIS14053.1"/>
    </source>
</evidence>
<dbReference type="PANTHER" id="PTHR10744:SF1">
    <property type="entry name" value="SMALL RIBOSOMAL SUBUNIT PROTEIN US17M"/>
    <property type="match status" value="1"/>
</dbReference>
<dbReference type="PRINTS" id="PR00973">
    <property type="entry name" value="RIBOSOMALS17"/>
</dbReference>
<dbReference type="EMBL" id="PEZJ01000011">
    <property type="protein sequence ID" value="PIS14053.1"/>
    <property type="molecule type" value="Genomic_DNA"/>
</dbReference>
<reference evidence="5" key="1">
    <citation type="submission" date="2017-09" db="EMBL/GenBank/DDBJ databases">
        <title>Depth-based differentiation of microbial function through sediment-hosted aquifers and enrichment of novel symbionts in the deep terrestrial subsurface.</title>
        <authorList>
            <person name="Probst A.J."/>
            <person name="Ladd B."/>
            <person name="Jarett J.K."/>
            <person name="Geller-Mcgrath D.E."/>
            <person name="Sieber C.M.K."/>
            <person name="Emerson J.B."/>
            <person name="Anantharaman K."/>
            <person name="Thomas B.C."/>
            <person name="Malmstrom R."/>
            <person name="Stieglmeier M."/>
            <person name="Klingl A."/>
            <person name="Woyke T."/>
            <person name="Ryan C.M."/>
            <person name="Banfield J.F."/>
        </authorList>
    </citation>
    <scope>NUCLEOTIDE SEQUENCE [LARGE SCALE GENOMIC DNA]</scope>
</reference>
<evidence type="ECO:0000256" key="3">
    <source>
        <dbReference type="ARBA" id="ARBA00023274"/>
    </source>
</evidence>
<dbReference type="SUPFAM" id="SSF50249">
    <property type="entry name" value="Nucleic acid-binding proteins"/>
    <property type="match status" value="1"/>
</dbReference>
<accession>A0A2H0WN40</accession>
<dbReference type="InterPro" id="IPR012340">
    <property type="entry name" value="NA-bd_OB-fold"/>
</dbReference>
<evidence type="ECO:0000313" key="5">
    <source>
        <dbReference type="Proteomes" id="UP000230033"/>
    </source>
</evidence>
<proteinExistence type="inferred from homology"/>
<dbReference type="InterPro" id="IPR000266">
    <property type="entry name" value="Ribosomal_uS17"/>
</dbReference>
<protein>
    <submittedName>
        <fullName evidence="4">30S ribosomal protein S17</fullName>
    </submittedName>
</protein>
<comment type="caution">
    <text evidence="4">The sequence shown here is derived from an EMBL/GenBank/DDBJ whole genome shotgun (WGS) entry which is preliminary data.</text>
</comment>
<dbReference type="CDD" id="cd00364">
    <property type="entry name" value="Ribosomal_uS17"/>
    <property type="match status" value="1"/>
</dbReference>
<organism evidence="4 5">
    <name type="scientific">Candidatus Shapirobacteria bacterium CG09_land_8_20_14_0_10_47_13</name>
    <dbReference type="NCBI Taxonomy" id="1974481"/>
    <lineage>
        <taxon>Bacteria</taxon>
        <taxon>Candidatus Shapironibacteriota</taxon>
    </lineage>
</organism>
<sequence>MKAIKGTVIGLKMLKTATVLVERFHVDPAFGKRVQTRKKYHAGNDLGAKVGQAIEMTGCRPLSKTKKWQITKIVTKKA</sequence>
<keyword evidence="3" id="KW-0687">Ribonucleoprotein</keyword>
<comment type="similarity">
    <text evidence="1">Belongs to the universal ribosomal protein uS17 family.</text>
</comment>
<dbReference type="PANTHER" id="PTHR10744">
    <property type="entry name" value="40S RIBOSOMAL PROTEIN S11 FAMILY MEMBER"/>
    <property type="match status" value="1"/>
</dbReference>
<evidence type="ECO:0000256" key="2">
    <source>
        <dbReference type="ARBA" id="ARBA00022980"/>
    </source>
</evidence>